<keyword evidence="3" id="KW-1185">Reference proteome</keyword>
<proteinExistence type="predicted"/>
<evidence type="ECO:0000256" key="1">
    <source>
        <dbReference type="SAM" id="MobiDB-lite"/>
    </source>
</evidence>
<sequence>MLRGAVGVLMALSLPMTMEPGRPAAASVHGPHEPPPDDPFPRQVEISFHMTENTRELRRTDEVTFTATKREPCTPGGQCDYVIDEDSATVALEYDDLKFGCQGTASAPPFSWVRGRVGFDMQEDDGSHLFDFTIELDYATTRYRCDDGTSGGDGGNSSNGSTDAGTPWTPGQEESLAVPVSSFPDGTGYADVRYRY</sequence>
<dbReference type="EMBL" id="JRTT01000031">
    <property type="protein sequence ID" value="KHD75114.1"/>
    <property type="molecule type" value="Genomic_DNA"/>
</dbReference>
<comment type="caution">
    <text evidence="2">The sequence shown here is derived from an EMBL/GenBank/DDBJ whole genome shotgun (WGS) entry which is preliminary data.</text>
</comment>
<reference evidence="2 3" key="1">
    <citation type="submission" date="2014-10" db="EMBL/GenBank/DDBJ databases">
        <title>Draft genome sequence of Actinoplanes utahensis NRRL 12052.</title>
        <authorList>
            <person name="Velasco-Bucheli B."/>
            <person name="del Cerro C."/>
            <person name="Hormigo D."/>
            <person name="Garcia J.L."/>
            <person name="Acebal C."/>
            <person name="Arroyo M."/>
            <person name="de la Mata I."/>
        </authorList>
    </citation>
    <scope>NUCLEOTIDE SEQUENCE [LARGE SCALE GENOMIC DNA]</scope>
    <source>
        <strain evidence="2 3">NRRL 12052</strain>
    </source>
</reference>
<gene>
    <name evidence="2" type="ORF">MB27_24640</name>
</gene>
<evidence type="ECO:0000313" key="3">
    <source>
        <dbReference type="Proteomes" id="UP000054537"/>
    </source>
</evidence>
<name>A0A0A6ULB7_ACTUT</name>
<feature type="region of interest" description="Disordered" evidence="1">
    <location>
        <begin position="149"/>
        <end position="182"/>
    </location>
</feature>
<evidence type="ECO:0000313" key="2">
    <source>
        <dbReference type="EMBL" id="KHD75114.1"/>
    </source>
</evidence>
<dbReference type="STRING" id="1869.MB27_24640"/>
<organism evidence="2 3">
    <name type="scientific">Actinoplanes utahensis</name>
    <dbReference type="NCBI Taxonomy" id="1869"/>
    <lineage>
        <taxon>Bacteria</taxon>
        <taxon>Bacillati</taxon>
        <taxon>Actinomycetota</taxon>
        <taxon>Actinomycetes</taxon>
        <taxon>Micromonosporales</taxon>
        <taxon>Micromonosporaceae</taxon>
        <taxon>Actinoplanes</taxon>
    </lineage>
</organism>
<accession>A0A0A6ULB7</accession>
<protein>
    <submittedName>
        <fullName evidence="2">Uncharacterized protein</fullName>
    </submittedName>
</protein>
<dbReference type="AlphaFoldDB" id="A0A0A6ULB7"/>
<dbReference type="Proteomes" id="UP000054537">
    <property type="component" value="Unassembled WGS sequence"/>
</dbReference>